<feature type="non-terminal residue" evidence="2">
    <location>
        <position position="1"/>
    </location>
</feature>
<reference evidence="2 3" key="1">
    <citation type="journal article" date="2018" name="Nat. Biotechnol.">
        <title>A standardized bacterial taxonomy based on genome phylogeny substantially revises the tree of life.</title>
        <authorList>
            <person name="Parks D.H."/>
            <person name="Chuvochina M."/>
            <person name="Waite D.W."/>
            <person name="Rinke C."/>
            <person name="Skarshewski A."/>
            <person name="Chaumeil P.A."/>
            <person name="Hugenholtz P."/>
        </authorList>
    </citation>
    <scope>NUCLEOTIDE SEQUENCE [LARGE SCALE GENOMIC DNA]</scope>
    <source>
        <strain evidence="2">UBA12544</strain>
    </source>
</reference>
<dbReference type="InterPro" id="IPR013985">
    <property type="entry name" value="Ald_Fedxn_OxRdtase_dom3"/>
</dbReference>
<protein>
    <recommendedName>
        <fullName evidence="1">Aldehyde ferredoxin oxidoreductase C-terminal domain-containing protein</fullName>
    </recommendedName>
</protein>
<dbReference type="GO" id="GO:0009055">
    <property type="term" value="F:electron transfer activity"/>
    <property type="evidence" value="ECO:0007669"/>
    <property type="project" value="InterPro"/>
</dbReference>
<dbReference type="EMBL" id="DOLB01000090">
    <property type="protein sequence ID" value="HBT49283.1"/>
    <property type="molecule type" value="Genomic_DNA"/>
</dbReference>
<feature type="domain" description="Aldehyde ferredoxin oxidoreductase C-terminal" evidence="1">
    <location>
        <begin position="15"/>
        <end position="45"/>
    </location>
</feature>
<comment type="caution">
    <text evidence="2">The sequence shown here is derived from an EMBL/GenBank/DDBJ whole genome shotgun (WGS) entry which is preliminary data.</text>
</comment>
<dbReference type="Pfam" id="PF01314">
    <property type="entry name" value="AFOR_C"/>
    <property type="match status" value="1"/>
</dbReference>
<evidence type="ECO:0000313" key="3">
    <source>
        <dbReference type="Proteomes" id="UP000264445"/>
    </source>
</evidence>
<dbReference type="AlphaFoldDB" id="A0A357VLM5"/>
<accession>A0A357VLM5</accession>
<dbReference type="GO" id="GO:0016625">
    <property type="term" value="F:oxidoreductase activity, acting on the aldehyde or oxo group of donors, iron-sulfur protein as acceptor"/>
    <property type="evidence" value="ECO:0007669"/>
    <property type="project" value="InterPro"/>
</dbReference>
<name>A0A357VLM5_9THEO</name>
<organism evidence="2 3">
    <name type="scientific">Caldanaerobacter subterraneus</name>
    <dbReference type="NCBI Taxonomy" id="911092"/>
    <lineage>
        <taxon>Bacteria</taxon>
        <taxon>Bacillati</taxon>
        <taxon>Bacillota</taxon>
        <taxon>Clostridia</taxon>
        <taxon>Thermoanaerobacterales</taxon>
        <taxon>Thermoanaerobacteraceae</taxon>
        <taxon>Caldanaerobacter</taxon>
    </lineage>
</organism>
<dbReference type="Proteomes" id="UP000264445">
    <property type="component" value="Unassembled WGS sequence"/>
</dbReference>
<dbReference type="GO" id="GO:0051536">
    <property type="term" value="F:iron-sulfur cluster binding"/>
    <property type="evidence" value="ECO:0007669"/>
    <property type="project" value="InterPro"/>
</dbReference>
<evidence type="ECO:0000313" key="2">
    <source>
        <dbReference type="EMBL" id="HBT49283.1"/>
    </source>
</evidence>
<gene>
    <name evidence="2" type="ORF">DEA61_05570</name>
</gene>
<proteinExistence type="predicted"/>
<evidence type="ECO:0000259" key="1">
    <source>
        <dbReference type="Pfam" id="PF01314"/>
    </source>
</evidence>
<dbReference type="Gene3D" id="1.10.599.10">
    <property type="entry name" value="Aldehyde Ferredoxin Oxidoreductase Protein, subunit A, domain 3"/>
    <property type="match status" value="1"/>
</dbReference>
<dbReference type="InterPro" id="IPR036021">
    <property type="entry name" value="Tungsten_al_ferr_oxy-like_C"/>
</dbReference>
<dbReference type="InterPro" id="IPR001203">
    <property type="entry name" value="OxRdtase_Ald_Fedxn_C"/>
</dbReference>
<sequence>TLKREGPGITVNLPPLGNMLSDYYEYRGWREEGIPKESKLKELEII</sequence>
<dbReference type="SUPFAM" id="SSF48310">
    <property type="entry name" value="Aldehyde ferredoxin oxidoreductase, C-terminal domains"/>
    <property type="match status" value="1"/>
</dbReference>